<feature type="region of interest" description="Disordered" evidence="1">
    <location>
        <begin position="173"/>
        <end position="217"/>
    </location>
</feature>
<dbReference type="InterPro" id="IPR023393">
    <property type="entry name" value="START-like_dom_sf"/>
</dbReference>
<dbReference type="CDD" id="cd07812">
    <property type="entry name" value="SRPBCC"/>
    <property type="match status" value="1"/>
</dbReference>
<feature type="compositionally biased region" description="Basic and acidic residues" evidence="1">
    <location>
        <begin position="188"/>
        <end position="204"/>
    </location>
</feature>
<accession>A0AAJ2HC42</accession>
<dbReference type="Proteomes" id="UP001183582">
    <property type="component" value="Unassembled WGS sequence"/>
</dbReference>
<evidence type="ECO:0000313" key="2">
    <source>
        <dbReference type="EMBL" id="MDS0244757.1"/>
    </source>
</evidence>
<evidence type="ECO:0000256" key="1">
    <source>
        <dbReference type="SAM" id="MobiDB-lite"/>
    </source>
</evidence>
<gene>
    <name evidence="2" type="ORF">KZC50_03925</name>
</gene>
<organism evidence="2 3">
    <name type="scientific">Microbacterium aurantiacum</name>
    <dbReference type="NCBI Taxonomy" id="162393"/>
    <lineage>
        <taxon>Bacteria</taxon>
        <taxon>Bacillati</taxon>
        <taxon>Actinomycetota</taxon>
        <taxon>Actinomycetes</taxon>
        <taxon>Micrococcales</taxon>
        <taxon>Microbacteriaceae</taxon>
        <taxon>Microbacterium</taxon>
    </lineage>
</organism>
<name>A0AAJ2HC42_9MICO</name>
<dbReference type="SUPFAM" id="SSF55961">
    <property type="entry name" value="Bet v1-like"/>
    <property type="match status" value="1"/>
</dbReference>
<dbReference type="InterPro" id="IPR019587">
    <property type="entry name" value="Polyketide_cyclase/dehydratase"/>
</dbReference>
<sequence length="217" mass="24301">MPPARPRPSTRERTEAATVATGNARIVRSTPDDVFAVFSDGWLYPVWVVGAARMRDVTGDWPQAGAEIHHSLGIWPVLIDDRTEVVEWDPPRRLRLRARIGPFGRAVVVIDVRPRGDHCIVRMGEEPVAGIAARIPRFLWAPVMRLRNTETLRRLAFLAEGRAQARLENDRVIRADVPAEEPGPQADPEAREDVAEADEAHDAAENPEQIDPPEKRE</sequence>
<dbReference type="EMBL" id="JAHWXH010000001">
    <property type="protein sequence ID" value="MDS0244757.1"/>
    <property type="molecule type" value="Genomic_DNA"/>
</dbReference>
<reference evidence="2 3" key="1">
    <citation type="submission" date="2021-06" db="EMBL/GenBank/DDBJ databases">
        <title>Genome-based taxonomic framework of Microbacterium strains isolated from marine environment, the description of four new species and reclassification of four preexisting species.</title>
        <authorList>
            <person name="Lee S.D."/>
            <person name="Kim S.-M."/>
            <person name="Byeon Y.-S."/>
            <person name="Yang H.L."/>
            <person name="Kim I.S."/>
        </authorList>
    </citation>
    <scope>NUCLEOTIDE SEQUENCE [LARGE SCALE GENOMIC DNA]</scope>
    <source>
        <strain evidence="2 3">KACC 20514</strain>
    </source>
</reference>
<dbReference type="Gene3D" id="3.30.530.20">
    <property type="match status" value="1"/>
</dbReference>
<proteinExistence type="predicted"/>
<dbReference type="AlphaFoldDB" id="A0AAJ2HC42"/>
<evidence type="ECO:0000313" key="3">
    <source>
        <dbReference type="Proteomes" id="UP001183582"/>
    </source>
</evidence>
<dbReference type="Pfam" id="PF10604">
    <property type="entry name" value="Polyketide_cyc2"/>
    <property type="match status" value="1"/>
</dbReference>
<comment type="caution">
    <text evidence="2">The sequence shown here is derived from an EMBL/GenBank/DDBJ whole genome shotgun (WGS) entry which is preliminary data.</text>
</comment>
<protein>
    <submittedName>
        <fullName evidence="2">SRPBCC family protein</fullName>
    </submittedName>
</protein>